<gene>
    <name evidence="1" type="ordered locus">Cpha266_0065</name>
</gene>
<sequence>MKRALSAIGFHGTSKSNYEGIKRQGFLLSDNSYDWLGVGFYFFQDAPNRAKEWAKRHEDPIIIGAEISLDHCMDLLDNVWYELLHRVFIAYEGACRKKNIPMAIQTPGNHRRDKIVIDMAVRALAERGFSVKTVRSVFKEGPECFQNSALTTQNHVQIAVRDISTIVDFWSEELN</sequence>
<proteinExistence type="predicted"/>
<dbReference type="HOGENOM" id="CLU_1324811_0_0_10"/>
<dbReference type="STRING" id="290317.Cpha266_0065"/>
<dbReference type="Proteomes" id="UP000008701">
    <property type="component" value="Chromosome"/>
</dbReference>
<dbReference type="OrthoDB" id="9800843at2"/>
<dbReference type="RefSeq" id="WP_011743977.1">
    <property type="nucleotide sequence ID" value="NC_008639.1"/>
</dbReference>
<reference evidence="1 2" key="1">
    <citation type="submission" date="2006-12" db="EMBL/GenBank/DDBJ databases">
        <title>Complete sequence of Chlorobium phaeobacteroides DSM 266.</title>
        <authorList>
            <consortium name="US DOE Joint Genome Institute"/>
            <person name="Copeland A."/>
            <person name="Lucas S."/>
            <person name="Lapidus A."/>
            <person name="Barry K."/>
            <person name="Detter J.C."/>
            <person name="Glavina del Rio T."/>
            <person name="Hammon N."/>
            <person name="Israni S."/>
            <person name="Pitluck S."/>
            <person name="Goltsman E."/>
            <person name="Schmutz J."/>
            <person name="Larimer F."/>
            <person name="Land M."/>
            <person name="Hauser L."/>
            <person name="Mikhailova N."/>
            <person name="Li T."/>
            <person name="Overmann J."/>
            <person name="Bryant D.A."/>
            <person name="Richardson P."/>
        </authorList>
    </citation>
    <scope>NUCLEOTIDE SEQUENCE [LARGE SCALE GENOMIC DNA]</scope>
    <source>
        <strain evidence="1 2">DSM 266</strain>
    </source>
</reference>
<organism evidence="1 2">
    <name type="scientific">Chlorobium phaeobacteroides (strain DSM 266 / SMG 266 / 2430)</name>
    <dbReference type="NCBI Taxonomy" id="290317"/>
    <lineage>
        <taxon>Bacteria</taxon>
        <taxon>Pseudomonadati</taxon>
        <taxon>Chlorobiota</taxon>
        <taxon>Chlorobiia</taxon>
        <taxon>Chlorobiales</taxon>
        <taxon>Chlorobiaceae</taxon>
        <taxon>Chlorobium/Pelodictyon group</taxon>
        <taxon>Chlorobium</taxon>
    </lineage>
</organism>
<dbReference type="EMBL" id="CP000492">
    <property type="protein sequence ID" value="ABL64135.1"/>
    <property type="molecule type" value="Genomic_DNA"/>
</dbReference>
<evidence type="ECO:0000313" key="2">
    <source>
        <dbReference type="Proteomes" id="UP000008701"/>
    </source>
</evidence>
<protein>
    <recommendedName>
        <fullName evidence="3">DUF3990 domain-containing protein</fullName>
    </recommendedName>
</protein>
<keyword evidence="2" id="KW-1185">Reference proteome</keyword>
<name>A1BCK8_CHLPD</name>
<accession>A1BCK8</accession>
<dbReference type="Gene3D" id="3.90.228.10">
    <property type="match status" value="1"/>
</dbReference>
<dbReference type="KEGG" id="cph:Cpha266_0065"/>
<dbReference type="AlphaFoldDB" id="A1BCK8"/>
<dbReference type="SUPFAM" id="SSF56399">
    <property type="entry name" value="ADP-ribosylation"/>
    <property type="match status" value="1"/>
</dbReference>
<evidence type="ECO:0000313" key="1">
    <source>
        <dbReference type="EMBL" id="ABL64135.1"/>
    </source>
</evidence>
<dbReference type="eggNOG" id="ENOG5031FT7">
    <property type="taxonomic scope" value="Bacteria"/>
</dbReference>
<evidence type="ECO:0008006" key="3">
    <source>
        <dbReference type="Google" id="ProtNLM"/>
    </source>
</evidence>